<dbReference type="CDD" id="cd06261">
    <property type="entry name" value="TM_PBP2"/>
    <property type="match status" value="1"/>
</dbReference>
<feature type="domain" description="ABC transmembrane type-1" evidence="9">
    <location>
        <begin position="77"/>
        <end position="266"/>
    </location>
</feature>
<dbReference type="Pfam" id="PF00528">
    <property type="entry name" value="BPD_transp_1"/>
    <property type="match status" value="1"/>
</dbReference>
<feature type="transmembrane region" description="Helical" evidence="8">
    <location>
        <begin position="112"/>
        <end position="133"/>
    </location>
</feature>
<gene>
    <name evidence="10" type="ORF">MSHOH_2416</name>
</gene>
<dbReference type="InterPro" id="IPR050366">
    <property type="entry name" value="BP-dependent_transpt_permease"/>
</dbReference>
<dbReference type="RefSeq" id="WP_048140191.1">
    <property type="nucleotide sequence ID" value="NZ_BBCW01000068.1"/>
</dbReference>
<dbReference type="InterPro" id="IPR025966">
    <property type="entry name" value="OppC_N"/>
</dbReference>
<dbReference type="KEGG" id="mhor:MSHOH_2416"/>
<dbReference type="PROSITE" id="PS50928">
    <property type="entry name" value="ABC_TM1"/>
    <property type="match status" value="1"/>
</dbReference>
<dbReference type="InterPro" id="IPR035906">
    <property type="entry name" value="MetI-like_sf"/>
</dbReference>
<dbReference type="Gene3D" id="1.10.3720.10">
    <property type="entry name" value="MetI-like"/>
    <property type="match status" value="1"/>
</dbReference>
<dbReference type="GO" id="GO:0055085">
    <property type="term" value="P:transmembrane transport"/>
    <property type="evidence" value="ECO:0007669"/>
    <property type="project" value="InterPro"/>
</dbReference>
<organism evidence="10 11">
    <name type="scientific">Methanosarcina horonobensis HB-1 = JCM 15518</name>
    <dbReference type="NCBI Taxonomy" id="1434110"/>
    <lineage>
        <taxon>Archaea</taxon>
        <taxon>Methanobacteriati</taxon>
        <taxon>Methanobacteriota</taxon>
        <taxon>Stenosarchaea group</taxon>
        <taxon>Methanomicrobia</taxon>
        <taxon>Methanosarcinales</taxon>
        <taxon>Methanosarcinaceae</taxon>
        <taxon>Methanosarcina</taxon>
    </lineage>
</organism>
<evidence type="ECO:0000256" key="3">
    <source>
        <dbReference type="ARBA" id="ARBA00022475"/>
    </source>
</evidence>
<keyword evidence="11" id="KW-1185">Reference proteome</keyword>
<dbReference type="SUPFAM" id="SSF161098">
    <property type="entry name" value="MetI-like"/>
    <property type="match status" value="1"/>
</dbReference>
<dbReference type="GeneID" id="24831693"/>
<evidence type="ECO:0000256" key="1">
    <source>
        <dbReference type="ARBA" id="ARBA00004651"/>
    </source>
</evidence>
<evidence type="ECO:0000313" key="11">
    <source>
        <dbReference type="Proteomes" id="UP000033101"/>
    </source>
</evidence>
<evidence type="ECO:0000256" key="8">
    <source>
        <dbReference type="RuleBase" id="RU363032"/>
    </source>
</evidence>
<sequence length="281" mass="30696">MKFKDIRLDDLLRNKASFLGLVIIGLLAFTAIAADFIAPYDPNKIELDDKLKPPSSEHIFGTDQLGRDQLSRVIHGTRTTFELSLIIVTVTASFGVFVGIIAGYCGGFIDEILMRLIDVLLAFPSIILALVIIGSLGPGILNTVIAISLVGWLYYARVARASTLSIKEKEYIEGARAMGCSEMYIYTHYILPNCLPPIIVLVTLNMGGVILTIASLGFLGLGAQPPTPEWGTMLNEGREFLRDCPWLSVVPGALIMISVLAFNFIGDGLRDILDPRQQVIK</sequence>
<dbReference type="Proteomes" id="UP000033101">
    <property type="component" value="Chromosome"/>
</dbReference>
<proteinExistence type="inferred from homology"/>
<keyword evidence="6 8" id="KW-0472">Membrane</keyword>
<dbReference type="GO" id="GO:0005886">
    <property type="term" value="C:plasma membrane"/>
    <property type="evidence" value="ECO:0007669"/>
    <property type="project" value="UniProtKB-SubCell"/>
</dbReference>
<evidence type="ECO:0000256" key="4">
    <source>
        <dbReference type="ARBA" id="ARBA00022692"/>
    </source>
</evidence>
<keyword evidence="5 8" id="KW-1133">Transmembrane helix</keyword>
<dbReference type="EMBL" id="CP009516">
    <property type="protein sequence ID" value="AKB78899.1"/>
    <property type="molecule type" value="Genomic_DNA"/>
</dbReference>
<evidence type="ECO:0000256" key="5">
    <source>
        <dbReference type="ARBA" id="ARBA00022989"/>
    </source>
</evidence>
<feature type="transmembrane region" description="Helical" evidence="8">
    <location>
        <begin position="198"/>
        <end position="225"/>
    </location>
</feature>
<keyword evidence="2 8" id="KW-0813">Transport</keyword>
<evidence type="ECO:0000256" key="7">
    <source>
        <dbReference type="ARBA" id="ARBA00024202"/>
    </source>
</evidence>
<dbReference type="STRING" id="1434110.MSHOH_2416"/>
<dbReference type="AlphaFoldDB" id="A0A0E3SAU8"/>
<accession>A0A0E3SAU8</accession>
<evidence type="ECO:0000256" key="6">
    <source>
        <dbReference type="ARBA" id="ARBA00023136"/>
    </source>
</evidence>
<protein>
    <submittedName>
        <fullName evidence="10">Dipeptide transport system permease protein DppC</fullName>
    </submittedName>
</protein>
<dbReference type="PATRIC" id="fig|1434110.4.peg.3106"/>
<feature type="transmembrane region" description="Helical" evidence="8">
    <location>
        <begin position="245"/>
        <end position="266"/>
    </location>
</feature>
<keyword evidence="4 8" id="KW-0812">Transmembrane</keyword>
<name>A0A0E3SAU8_9EURY</name>
<dbReference type="HOGENOM" id="CLU_028518_5_3_2"/>
<dbReference type="PANTHER" id="PTHR43386">
    <property type="entry name" value="OLIGOPEPTIDE TRANSPORT SYSTEM PERMEASE PROTEIN APPC"/>
    <property type="match status" value="1"/>
</dbReference>
<dbReference type="NCBIfam" id="NF045474">
    <property type="entry name" value="Opp2C"/>
    <property type="match status" value="1"/>
</dbReference>
<evidence type="ECO:0000313" key="10">
    <source>
        <dbReference type="EMBL" id="AKB78899.1"/>
    </source>
</evidence>
<keyword evidence="3" id="KW-1003">Cell membrane</keyword>
<feature type="transmembrane region" description="Helical" evidence="8">
    <location>
        <begin position="83"/>
        <end position="105"/>
    </location>
</feature>
<dbReference type="InterPro" id="IPR053385">
    <property type="entry name" value="ABC_transport_permease"/>
</dbReference>
<evidence type="ECO:0000256" key="2">
    <source>
        <dbReference type="ARBA" id="ARBA00022448"/>
    </source>
</evidence>
<comment type="subcellular location">
    <subcellularLocation>
        <location evidence="1 8">Cell membrane</location>
        <topology evidence="1 8">Multi-pass membrane protein</topology>
    </subcellularLocation>
</comment>
<dbReference type="PANTHER" id="PTHR43386:SF1">
    <property type="entry name" value="D,D-DIPEPTIDE TRANSPORT SYSTEM PERMEASE PROTEIN DDPC-RELATED"/>
    <property type="match status" value="1"/>
</dbReference>
<reference evidence="10 11" key="1">
    <citation type="submission" date="2014-07" db="EMBL/GenBank/DDBJ databases">
        <title>Methanogenic archaea and the global carbon cycle.</title>
        <authorList>
            <person name="Henriksen J.R."/>
            <person name="Luke J."/>
            <person name="Reinhart S."/>
            <person name="Benedict M.N."/>
            <person name="Youngblut N.D."/>
            <person name="Metcalf M.E."/>
            <person name="Whitaker R.J."/>
            <person name="Metcalf W.W."/>
        </authorList>
    </citation>
    <scope>NUCLEOTIDE SEQUENCE [LARGE SCALE GENOMIC DNA]</scope>
    <source>
        <strain evidence="10 11">HB-1</strain>
    </source>
</reference>
<comment type="similarity">
    <text evidence="7">Belongs to the binding-protein-dependent transport system permease family. OppBC subfamily.</text>
</comment>
<dbReference type="InterPro" id="IPR000515">
    <property type="entry name" value="MetI-like"/>
</dbReference>
<evidence type="ECO:0000259" key="9">
    <source>
        <dbReference type="PROSITE" id="PS50928"/>
    </source>
</evidence>
<dbReference type="Pfam" id="PF12911">
    <property type="entry name" value="OppC_N"/>
    <property type="match status" value="1"/>
</dbReference>
<feature type="transmembrane region" description="Helical" evidence="8">
    <location>
        <begin position="139"/>
        <end position="156"/>
    </location>
</feature>